<name>A0ABT6M4U8_9NOCA</name>
<evidence type="ECO:0000313" key="2">
    <source>
        <dbReference type="Proteomes" id="UP001160334"/>
    </source>
</evidence>
<proteinExistence type="predicted"/>
<sequence length="303" mass="33376">MQNDTLIELEGWDGKRTTVLAGPGKGDHGAYLADGDIPNLIEQPLETIYTSHAFQIGADYVGERRPARELTLTIAIKATADASVEDNLTYLQRSLSTKRDARLWFTTQNSRRWLNVRLKSNLQPVVDKDPNRVNFLVVIAPLIAADPFYYETTKTSEWISTVDTTGGSIATGSVTVHNPTNQDIWLQWVVQAATGAKWTIPDRSWGDDRFGRAIADANRQIVMPALQAGEHLRIDTSDSAKDPQVTSSTDTQIYLRMNGVVFLYPVPARTKKTAIPVAVTKAPAGVGIQVRCPQPWSSAMGNQ</sequence>
<gene>
    <name evidence="1" type="ORF">M2280_000542</name>
</gene>
<dbReference type="Proteomes" id="UP001160334">
    <property type="component" value="Unassembled WGS sequence"/>
</dbReference>
<comment type="caution">
    <text evidence="1">The sequence shown here is derived from an EMBL/GenBank/DDBJ whole genome shotgun (WGS) entry which is preliminary data.</text>
</comment>
<dbReference type="EMBL" id="JARXVC010000001">
    <property type="protein sequence ID" value="MDH6279337.1"/>
    <property type="molecule type" value="Genomic_DNA"/>
</dbReference>
<reference evidence="1 2" key="1">
    <citation type="submission" date="2023-04" db="EMBL/GenBank/DDBJ databases">
        <title>Forest soil microbial communities from Buena Vista Peninsula, Colon Province, Panama.</title>
        <authorList>
            <person name="Bouskill N."/>
        </authorList>
    </citation>
    <scope>NUCLEOTIDE SEQUENCE [LARGE SCALE GENOMIC DNA]</scope>
    <source>
        <strain evidence="1 2">CFH S0262</strain>
    </source>
</reference>
<protein>
    <recommendedName>
        <fullName evidence="3">Phage tail protein</fullName>
    </recommendedName>
</protein>
<organism evidence="1 2">
    <name type="scientific">Prescottella agglutinans</name>
    <dbReference type="NCBI Taxonomy" id="1644129"/>
    <lineage>
        <taxon>Bacteria</taxon>
        <taxon>Bacillati</taxon>
        <taxon>Actinomycetota</taxon>
        <taxon>Actinomycetes</taxon>
        <taxon>Mycobacteriales</taxon>
        <taxon>Nocardiaceae</taxon>
        <taxon>Prescottella</taxon>
    </lineage>
</organism>
<dbReference type="RefSeq" id="WP_280758705.1">
    <property type="nucleotide sequence ID" value="NZ_JARXVC010000001.1"/>
</dbReference>
<accession>A0ABT6M4U8</accession>
<evidence type="ECO:0008006" key="3">
    <source>
        <dbReference type="Google" id="ProtNLM"/>
    </source>
</evidence>
<dbReference type="Gene3D" id="2.40.30.200">
    <property type="match status" value="1"/>
</dbReference>
<evidence type="ECO:0000313" key="1">
    <source>
        <dbReference type="EMBL" id="MDH6279337.1"/>
    </source>
</evidence>
<keyword evidence="2" id="KW-1185">Reference proteome</keyword>